<organism evidence="5 6">
    <name type="scientific">Bordetella holmesii CDC-H585-BH</name>
    <dbReference type="NCBI Taxonomy" id="1331206"/>
    <lineage>
        <taxon>Bacteria</taxon>
        <taxon>Pseudomonadati</taxon>
        <taxon>Pseudomonadota</taxon>
        <taxon>Betaproteobacteria</taxon>
        <taxon>Burkholderiales</taxon>
        <taxon>Alcaligenaceae</taxon>
        <taxon>Bordetella</taxon>
    </lineage>
</organism>
<feature type="domain" description="Bacterial Ig" evidence="4">
    <location>
        <begin position="1140"/>
        <end position="1218"/>
    </location>
</feature>
<dbReference type="Proteomes" id="UP000026682">
    <property type="component" value="Unassembled WGS sequence"/>
</dbReference>
<evidence type="ECO:0000313" key="6">
    <source>
        <dbReference type="Proteomes" id="UP000026682"/>
    </source>
</evidence>
<dbReference type="EMBL" id="JFZZ01000061">
    <property type="protein sequence ID" value="KAK95253.1"/>
    <property type="molecule type" value="Genomic_DNA"/>
</dbReference>
<dbReference type="Pfam" id="PF11924">
    <property type="entry name" value="IAT_beta"/>
    <property type="match status" value="1"/>
</dbReference>
<dbReference type="PANTHER" id="PTHR39576">
    <property type="entry name" value="ATTACHING AND EFFACING PROTEIN HOMOLOG-RELATED-RELATED"/>
    <property type="match status" value="1"/>
</dbReference>
<feature type="domain" description="Bacterial Ig" evidence="4">
    <location>
        <begin position="793"/>
        <end position="858"/>
    </location>
</feature>
<evidence type="ECO:0000313" key="5">
    <source>
        <dbReference type="EMBL" id="KAK95253.1"/>
    </source>
</evidence>
<sequence>MQSLLPGSVLARTAPALTPGSDAIAPTAPPTWIHKLADELRGLAARQREGQVAQLDGRYLRLQAQGELNQALQDSVTRARESGLPFLRRLEGGVNIDVESGRSALELNAIEEVHRAGKRSVLAQVGAHNENDRPTASAGLVYRHDTAAGWLLGTNAFVDREFGKQHWRASVGMEAIAPEFTLLGNVYLPLSGWRGSRHEERLQERPASGFDLGLSYRPEAWRGLSLTASYFRWNGAQVDVFDSGRGRYRPAGFKYGLQYRPVPMLSVGLEQTQVSGGQRQLRLQLGLSIRLGQPWAKQWRPEAAPPIEPSLDRQRSALVRRETRIVLKTRRKEIMLPLSAHPIITDAVDGRLTVAGLTQAFATVSLRMPDGSVGTTRADAAGRFRYTSARDQPSGNVLLRAVNIYGDTSVELNLVYVDEVVLGKLNVALLALAPQPADRALALSGKTQPSMEVVAHFPNSESVSAKSDGKGLFRVRSRRAVGQGQVVVRAIDPQTRQEARTAAHYQPPVAVAPTIDTVDTDAATGQVTVQGQAEPGSDVELIFPDGSRQRVRASAEGRYRLTSAADVPSGQLRALRVPRSGEAEAASLYTYVDVSDKTPPGAPEFASVLTAADTGRVSITGRAEPGSDVDVLFTDGSHQRVHAGKDGAFQAVSHQDIPAGPIVARATDAAGNVGPQASYDYTDGVDKTAPRTPTIDVMEAAQDSGRVTVKGAAEPGAWVQVTFPDGSRQRVQADSQGAYHTTSDHDVESGTIVAVAVDAAGNSSQQARQVYVDLVDRTAPGLPVIDRVQARQDNGVVTVEGTSEPGALLSVSFPGGEVKQVRAQADGRYRVTSSDHIEAGAIRVEAEDEAGNRSPAAIHSYVDTVDRRAPDAPSILAAQADPATGRVTLTGNAEPGAAVTVRWPDGTVSKAVAGPDGSYAVTSDRDQPAGEIMVSVTDAAGNQSSAMHQAYVDHVDATAPAAPTVSSATADAHTGRVTVQGLAEAGSTVTVRWPDGTRTTTTAGADGRYTAMSERDLASGDIVLEANDAAGNTSGSARHVYTDDVDATPPAAPSIDSALADSRTGRVTVSGAAESGASVTVHFPDGTTVQAKADANGRYTATSNGDIGSGQITAQASDDAGNSSSATPHTYRDMVDATPPAAPVISALTTDSQTGRVTVTGQAEAAAMVTVVFSDGSRQTVTAGPDGRFEAQSAKDIPTGAISVMAADAAGNQGPQALRQYMDEADKTAPALPSIDGLDTNDSNGHVTVRGKAEPLAWIDVTFPGGSKKTAQADGQGRYRVTSDKDIGTGEVLVVARDDAGNMSLPAKQQYRDSWSGKLPPSAVLFELSSRQNLSITKSAISGGRLWMLYLDPKYAGKVQVDVQPTNVTNGHAAVVAQYVKRNIEKTLRYDRIKRRNVYAIGFHDQTSGNKSVNKVPAGRYPNLLELRVTVPGEGVYRMTLNVQVHD</sequence>
<dbReference type="InterPro" id="IPR051715">
    <property type="entry name" value="Intimin-Invasin_domain"/>
</dbReference>
<feature type="domain" description="Bacterial Ig" evidence="4">
    <location>
        <begin position="602"/>
        <end position="683"/>
    </location>
</feature>
<feature type="domain" description="Inverse autotransporter beta-domain" evidence="3">
    <location>
        <begin position="57"/>
        <end position="322"/>
    </location>
</feature>
<comment type="caution">
    <text evidence="5">The sequence shown here is derived from an EMBL/GenBank/DDBJ whole genome shotgun (WGS) entry which is preliminary data.</text>
</comment>
<dbReference type="InterPro" id="IPR038177">
    <property type="entry name" value="IAT_beta_sf"/>
</dbReference>
<feature type="domain" description="Bacterial Ig" evidence="4">
    <location>
        <begin position="869"/>
        <end position="950"/>
    </location>
</feature>
<evidence type="ECO:0000259" key="4">
    <source>
        <dbReference type="Pfam" id="PF17936"/>
    </source>
</evidence>
<dbReference type="InterPro" id="IPR013783">
    <property type="entry name" value="Ig-like_fold"/>
</dbReference>
<reference evidence="5 6" key="1">
    <citation type="submission" date="2014-03" db="EMBL/GenBank/DDBJ databases">
        <title>Genome sequence of Bordetella holmseii.</title>
        <authorList>
            <person name="Harvill E."/>
            <person name="Goodfield L.L."/>
            <person name="Ivanov Y."/>
            <person name="Meyer J.A."/>
            <person name="Newth C."/>
            <person name="Cassiday P."/>
            <person name="Tondella M.L."/>
            <person name="Liao P."/>
            <person name="Zimmerman J."/>
            <person name="Meert K."/>
            <person name="Wessel D."/>
            <person name="Berger J."/>
            <person name="Dean J.M."/>
            <person name="Holubkov R."/>
            <person name="Burr J."/>
            <person name="Liu T."/>
            <person name="Brinkac L.M."/>
            <person name="Sanka R."/>
            <person name="Kim M."/>
            <person name="Losada L."/>
        </authorList>
    </citation>
    <scope>NUCLEOTIDE SEQUENCE [LARGE SCALE GENOMIC DNA]</scope>
    <source>
        <strain evidence="5 6">CDC-H585-BH</strain>
    </source>
</reference>
<feature type="region of interest" description="Disordered" evidence="2">
    <location>
        <begin position="1102"/>
        <end position="1127"/>
    </location>
</feature>
<dbReference type="Pfam" id="PF17936">
    <property type="entry name" value="Big_6"/>
    <property type="match status" value="8"/>
</dbReference>
<feature type="domain" description="Bacterial Ig" evidence="4">
    <location>
        <begin position="1230"/>
        <end position="1313"/>
    </location>
</feature>
<feature type="domain" description="Bacterial Ig" evidence="4">
    <location>
        <begin position="959"/>
        <end position="1043"/>
    </location>
</feature>
<evidence type="ECO:0000256" key="1">
    <source>
        <dbReference type="ARBA" id="ARBA00010116"/>
    </source>
</evidence>
<feature type="domain" description="Bacterial Ig" evidence="4">
    <location>
        <begin position="1067"/>
        <end position="1133"/>
    </location>
</feature>
<gene>
    <name evidence="5" type="ORF">L497_1629</name>
</gene>
<feature type="domain" description="Bacterial Ig" evidence="4">
    <location>
        <begin position="689"/>
        <end position="771"/>
    </location>
</feature>
<dbReference type="GO" id="GO:0009279">
    <property type="term" value="C:cell outer membrane"/>
    <property type="evidence" value="ECO:0007669"/>
    <property type="project" value="TreeGrafter"/>
</dbReference>
<dbReference type="InterPro" id="IPR024519">
    <property type="entry name" value="IAT_beta"/>
</dbReference>
<proteinExistence type="inferred from homology"/>
<accession>A0A158M3Y2</accession>
<dbReference type="PATRIC" id="fig|1331206.3.peg.1627"/>
<dbReference type="PANTHER" id="PTHR39576:SF2">
    <property type="entry name" value="ATTACHING AND EFFACING PROTEIN HOMOLOG-RELATED"/>
    <property type="match status" value="1"/>
</dbReference>
<dbReference type="InterPro" id="IPR041498">
    <property type="entry name" value="Big_6"/>
</dbReference>
<dbReference type="Gene3D" id="2.60.40.10">
    <property type="entry name" value="Immunoglobulins"/>
    <property type="match status" value="10"/>
</dbReference>
<name>A0A158M3Y2_9BORD</name>
<dbReference type="STRING" id="35814.BBB42_11415"/>
<evidence type="ECO:0000256" key="2">
    <source>
        <dbReference type="SAM" id="MobiDB-lite"/>
    </source>
</evidence>
<comment type="similarity">
    <text evidence="1">Belongs to the intimin/invasin family.</text>
</comment>
<dbReference type="Gene3D" id="2.40.160.160">
    <property type="entry name" value="Inverse autotransporter, beta-domain"/>
    <property type="match status" value="1"/>
</dbReference>
<evidence type="ECO:0000259" key="3">
    <source>
        <dbReference type="Pfam" id="PF11924"/>
    </source>
</evidence>
<protein>
    <submittedName>
        <fullName evidence="5">PF11924 family protein</fullName>
    </submittedName>
</protein>